<organism evidence="2 3">
    <name type="scientific">Ornithinimicrobium ciconiae</name>
    <dbReference type="NCBI Taxonomy" id="2594265"/>
    <lineage>
        <taxon>Bacteria</taxon>
        <taxon>Bacillati</taxon>
        <taxon>Actinomycetota</taxon>
        <taxon>Actinomycetes</taxon>
        <taxon>Micrococcales</taxon>
        <taxon>Ornithinimicrobiaceae</taxon>
        <taxon>Ornithinimicrobium</taxon>
    </lineage>
</organism>
<sequence length="71" mass="7797">MSDPAFGHATAEDAIARDASGERLPEGRDVEVAPTLWHRLDDDGRVVVEFRVGLGPEGEYYLDGYTRCSDS</sequence>
<gene>
    <name evidence="2" type="ORF">FNH13_14800</name>
</gene>
<proteinExistence type="predicted"/>
<dbReference type="AlphaFoldDB" id="A0A516GD57"/>
<feature type="compositionally biased region" description="Basic and acidic residues" evidence="1">
    <location>
        <begin position="10"/>
        <end position="28"/>
    </location>
</feature>
<reference evidence="2 3" key="1">
    <citation type="submission" date="2019-07" db="EMBL/GenBank/DDBJ databases">
        <title>complete genome sequencing of Ornithinimicrobium sp. H23M54.</title>
        <authorList>
            <person name="Bae J.-W."/>
            <person name="Lee S.-Y."/>
        </authorList>
    </citation>
    <scope>NUCLEOTIDE SEQUENCE [LARGE SCALE GENOMIC DNA]</scope>
    <source>
        <strain evidence="2 3">H23M54</strain>
    </source>
</reference>
<dbReference type="KEGG" id="orz:FNH13_14800"/>
<protein>
    <submittedName>
        <fullName evidence="2">Uncharacterized protein</fullName>
    </submittedName>
</protein>
<keyword evidence="3" id="KW-1185">Reference proteome</keyword>
<evidence type="ECO:0000313" key="3">
    <source>
        <dbReference type="Proteomes" id="UP000315395"/>
    </source>
</evidence>
<evidence type="ECO:0000256" key="1">
    <source>
        <dbReference type="SAM" id="MobiDB-lite"/>
    </source>
</evidence>
<dbReference type="OrthoDB" id="4869436at2"/>
<feature type="region of interest" description="Disordered" evidence="1">
    <location>
        <begin position="1"/>
        <end position="28"/>
    </location>
</feature>
<dbReference type="RefSeq" id="WP_143784128.1">
    <property type="nucleotide sequence ID" value="NZ_CP041616.1"/>
</dbReference>
<dbReference type="Proteomes" id="UP000315395">
    <property type="component" value="Chromosome"/>
</dbReference>
<accession>A0A516GD57</accession>
<dbReference type="EMBL" id="CP041616">
    <property type="protein sequence ID" value="QDO89442.1"/>
    <property type="molecule type" value="Genomic_DNA"/>
</dbReference>
<evidence type="ECO:0000313" key="2">
    <source>
        <dbReference type="EMBL" id="QDO89442.1"/>
    </source>
</evidence>
<name>A0A516GD57_9MICO</name>